<keyword evidence="2" id="KW-1185">Reference proteome</keyword>
<sequence length="102" mass="12069">MSLRDWIQIKPSTVPSISTYYYLQNLEKNKHHMVNIRGDDSELKEMGTLKRRSEARKQFSVIRNIGTPLKKIDKEVTTTNEIDLFKKCCKQWLLRNSSNNHM</sequence>
<accession>A0A2P5BLY0</accession>
<evidence type="ECO:0000313" key="1">
    <source>
        <dbReference type="EMBL" id="PON49764.1"/>
    </source>
</evidence>
<dbReference type="Proteomes" id="UP000237105">
    <property type="component" value="Unassembled WGS sequence"/>
</dbReference>
<name>A0A2P5BLY0_PARAD</name>
<dbReference type="OrthoDB" id="10347252at2759"/>
<gene>
    <name evidence="1" type="ORF">PanWU01x14_228000</name>
</gene>
<comment type="caution">
    <text evidence="1">The sequence shown here is derived from an EMBL/GenBank/DDBJ whole genome shotgun (WGS) entry which is preliminary data.</text>
</comment>
<organism evidence="1 2">
    <name type="scientific">Parasponia andersonii</name>
    <name type="common">Sponia andersonii</name>
    <dbReference type="NCBI Taxonomy" id="3476"/>
    <lineage>
        <taxon>Eukaryota</taxon>
        <taxon>Viridiplantae</taxon>
        <taxon>Streptophyta</taxon>
        <taxon>Embryophyta</taxon>
        <taxon>Tracheophyta</taxon>
        <taxon>Spermatophyta</taxon>
        <taxon>Magnoliopsida</taxon>
        <taxon>eudicotyledons</taxon>
        <taxon>Gunneridae</taxon>
        <taxon>Pentapetalae</taxon>
        <taxon>rosids</taxon>
        <taxon>fabids</taxon>
        <taxon>Rosales</taxon>
        <taxon>Cannabaceae</taxon>
        <taxon>Parasponia</taxon>
    </lineage>
</organism>
<evidence type="ECO:0000313" key="2">
    <source>
        <dbReference type="Proteomes" id="UP000237105"/>
    </source>
</evidence>
<dbReference type="EMBL" id="JXTB01000255">
    <property type="protein sequence ID" value="PON49764.1"/>
    <property type="molecule type" value="Genomic_DNA"/>
</dbReference>
<protein>
    <submittedName>
        <fullName evidence="1">Uncharacterized protein</fullName>
    </submittedName>
</protein>
<dbReference type="AlphaFoldDB" id="A0A2P5BLY0"/>
<proteinExistence type="predicted"/>
<reference evidence="2" key="1">
    <citation type="submission" date="2016-06" db="EMBL/GenBank/DDBJ databases">
        <title>Parallel loss of symbiosis genes in relatives of nitrogen-fixing non-legume Parasponia.</title>
        <authorList>
            <person name="Van Velzen R."/>
            <person name="Holmer R."/>
            <person name="Bu F."/>
            <person name="Rutten L."/>
            <person name="Van Zeijl A."/>
            <person name="Liu W."/>
            <person name="Santuari L."/>
            <person name="Cao Q."/>
            <person name="Sharma T."/>
            <person name="Shen D."/>
            <person name="Roswanjaya Y."/>
            <person name="Wardhani T."/>
            <person name="Kalhor M.S."/>
            <person name="Jansen J."/>
            <person name="Van den Hoogen J."/>
            <person name="Gungor B."/>
            <person name="Hartog M."/>
            <person name="Hontelez J."/>
            <person name="Verver J."/>
            <person name="Yang W.-C."/>
            <person name="Schijlen E."/>
            <person name="Repin R."/>
            <person name="Schilthuizen M."/>
            <person name="Schranz E."/>
            <person name="Heidstra R."/>
            <person name="Miyata K."/>
            <person name="Fedorova E."/>
            <person name="Kohlen W."/>
            <person name="Bisseling T."/>
            <person name="Smit S."/>
            <person name="Geurts R."/>
        </authorList>
    </citation>
    <scope>NUCLEOTIDE SEQUENCE [LARGE SCALE GENOMIC DNA]</scope>
    <source>
        <strain evidence="2">cv. WU1-14</strain>
    </source>
</reference>